<reference evidence="1 2" key="1">
    <citation type="journal article" date="2014" name="Genome Announc.">
        <title>Draft Genome Sequence of Magnetospirillum sp. Strain SO-1, a Freshwater Magnetotactic Bacterium Isolated from the Ol'khovka River, Russia.</title>
        <authorList>
            <person name="Grouzdev D.S."/>
            <person name="Dziuba M.V."/>
            <person name="Sukhacheva M.S."/>
            <person name="Mardanov A.V."/>
            <person name="Beletskiy A.V."/>
            <person name="Kuznetsov B.B."/>
            <person name="Skryabin K.G."/>
        </authorList>
    </citation>
    <scope>NUCLEOTIDE SEQUENCE [LARGE SCALE GENOMIC DNA]</scope>
    <source>
        <strain evidence="1 2">SO-1</strain>
    </source>
</reference>
<dbReference type="Gene3D" id="3.40.720.10">
    <property type="entry name" value="Alkaline Phosphatase, subunit A"/>
    <property type="match status" value="1"/>
</dbReference>
<organism evidence="1 2">
    <name type="scientific">Paramagnetospirillum caucaseum</name>
    <dbReference type="NCBI Taxonomy" id="1244869"/>
    <lineage>
        <taxon>Bacteria</taxon>
        <taxon>Pseudomonadati</taxon>
        <taxon>Pseudomonadota</taxon>
        <taxon>Alphaproteobacteria</taxon>
        <taxon>Rhodospirillales</taxon>
        <taxon>Magnetospirillaceae</taxon>
        <taxon>Paramagnetospirillum</taxon>
    </lineage>
</organism>
<evidence type="ECO:0000313" key="2">
    <source>
        <dbReference type="Proteomes" id="UP000011744"/>
    </source>
</evidence>
<dbReference type="STRING" id="1244869.H261_17758"/>
<dbReference type="InterPro" id="IPR017850">
    <property type="entry name" value="Alkaline_phosphatase_core_sf"/>
</dbReference>
<dbReference type="RefSeq" id="WP_008620169.1">
    <property type="nucleotide sequence ID" value="NZ_AONQ01000060.1"/>
</dbReference>
<keyword evidence="2" id="KW-1185">Reference proteome</keyword>
<dbReference type="PATRIC" id="fig|1244869.3.peg.3556"/>
<dbReference type="Proteomes" id="UP000011744">
    <property type="component" value="Unassembled WGS sequence"/>
</dbReference>
<evidence type="ECO:0000313" key="1">
    <source>
        <dbReference type="EMBL" id="EME68572.1"/>
    </source>
</evidence>
<dbReference type="SUPFAM" id="SSF53649">
    <property type="entry name" value="Alkaline phosphatase-like"/>
    <property type="match status" value="1"/>
</dbReference>
<dbReference type="InterPro" id="IPR014060">
    <property type="entry name" value="PglZ"/>
</dbReference>
<dbReference type="OrthoDB" id="9769734at2"/>
<comment type="caution">
    <text evidence="1">The sequence shown here is derived from an EMBL/GenBank/DDBJ whole genome shotgun (WGS) entry which is preliminary data.</text>
</comment>
<dbReference type="NCBIfam" id="TIGR02687">
    <property type="entry name" value="BREX-1 system phosphatase PglZ type A"/>
    <property type="match status" value="1"/>
</dbReference>
<proteinExistence type="predicted"/>
<accession>M2ZMQ8</accession>
<protein>
    <submittedName>
        <fullName evidence="1">Uncharacterized protein</fullName>
    </submittedName>
</protein>
<gene>
    <name evidence="1" type="ORF">H261_17758</name>
</gene>
<dbReference type="EMBL" id="AONQ01000060">
    <property type="protein sequence ID" value="EME68572.1"/>
    <property type="molecule type" value="Genomic_DNA"/>
</dbReference>
<name>M2ZMQ8_9PROT</name>
<dbReference type="Pfam" id="PF08665">
    <property type="entry name" value="PglZ"/>
    <property type="match status" value="1"/>
</dbReference>
<sequence>MNEDQISEALLSLYGDGNRIVFWNDPDREFEESLASLDLDGVTLLRADQMPGLEAKIRMEREQAHNRFLVYSATHVPLPSEDWLLDIRLYSRTFRADRASIILGELGLQEQSLHSHIQARAKFLGSKDRLTRLKKLVQPTDSIRDLDRKMLAVVTKVDQPEFLGILTALYHAIPDSDLDALPPAWDEIEKYDLLESFWSMVQGQFGYSENSPTLKNLLIRLMVSDFAHSITAELPAALAHLMLPRLFLSSASVCLSQWRDSNSRSDSYDRLSKMVGDALKIDSLLPGMQIEPLLDNKTFLVIEKFIAVSLRDRVTATTATINAEAVKAIAKHRQNGYWADRNRGAIGATREALHAVYDALIAAADLFGLRGEFSTGFDYNSAQAMFDGYATTLHQFDRLYRHFIEAADAATAQGWEILKSLRDGVEDCYTNWFLTNVSLKWGKFVEDELLKEWRVEGVTPQPWFFHKVEAALMESDRRVFVIISDALRYEAAKELVDVLNGTYRIQAEIQPMLGVLPSYTALGMAALLPHSKISYSDKGDVLVDGQSSAAGNRSNILAPKKGVAVKADDLKDMKKDAGREFVKPYEVVYVYHNTIDAIGDSGSTEGKTFEAVRQALTELSDLIRMIMNNLNGTYIYVTADHGFLFQETALDASDKNALTDKPAGALTAKKRYLLGRNLPDSTKAYHGSTAITAGADGDMEFWVPKGNNRFHFVGGSRFVHGGAMLQEITVPLIRVRQIKGDAKSKTSVKNVGVMVMTQSPKITTNRYRFELMQTEKATDRVKPATLDIAVYEDGQAITNIERVTFDSTQDNLDSWKKSVWLSLQKRGYDKKGCYHLILRNAEDGIEVQRVEVSISIAFMDDF</sequence>
<dbReference type="AlphaFoldDB" id="M2ZMQ8"/>
<dbReference type="eggNOG" id="COG1524">
    <property type="taxonomic scope" value="Bacteria"/>
</dbReference>